<organism evidence="2 3">
    <name type="scientific">Marivirga arenosa</name>
    <dbReference type="NCBI Taxonomy" id="3059076"/>
    <lineage>
        <taxon>Bacteria</taxon>
        <taxon>Pseudomonadati</taxon>
        <taxon>Bacteroidota</taxon>
        <taxon>Cytophagia</taxon>
        <taxon>Cytophagales</taxon>
        <taxon>Marivirgaceae</taxon>
        <taxon>Marivirga</taxon>
    </lineage>
</organism>
<dbReference type="Proteomes" id="UP001244443">
    <property type="component" value="Chromosome"/>
</dbReference>
<gene>
    <name evidence="2" type="ORF">QYS48_33665</name>
</gene>
<evidence type="ECO:0000256" key="1">
    <source>
        <dbReference type="SAM" id="MobiDB-lite"/>
    </source>
</evidence>
<name>A0AA51RD83_9BACT</name>
<reference evidence="2" key="1">
    <citation type="submission" date="2023-08" db="EMBL/GenBank/DDBJ databases">
        <title>Comparative genomics and taxonomic characterization of three novel marine species of genus Marivirga.</title>
        <authorList>
            <person name="Muhammad N."/>
            <person name="Kim S.-G."/>
        </authorList>
    </citation>
    <scope>NUCLEOTIDE SEQUENCE [LARGE SCALE GENOMIC DNA]</scope>
    <source>
        <strain evidence="2">ABR2-2</strain>
    </source>
</reference>
<accession>A0AA51RD83</accession>
<evidence type="ECO:0000313" key="2">
    <source>
        <dbReference type="EMBL" id="WMN06770.1"/>
    </source>
</evidence>
<feature type="compositionally biased region" description="Polar residues" evidence="1">
    <location>
        <begin position="1"/>
        <end position="13"/>
    </location>
</feature>
<dbReference type="AlphaFoldDB" id="A0AA51RD83"/>
<protein>
    <submittedName>
        <fullName evidence="2">Uncharacterized protein</fullName>
    </submittedName>
</protein>
<sequence length="45" mass="4963">MPDSSWSDDSQTFGADLNADSYGQTTVRPKVISVRPSVLTRLIHI</sequence>
<dbReference type="EMBL" id="CP129970">
    <property type="protein sequence ID" value="WMN06770.1"/>
    <property type="molecule type" value="Genomic_DNA"/>
</dbReference>
<feature type="region of interest" description="Disordered" evidence="1">
    <location>
        <begin position="1"/>
        <end position="21"/>
    </location>
</feature>
<proteinExistence type="predicted"/>
<evidence type="ECO:0000313" key="3">
    <source>
        <dbReference type="Proteomes" id="UP001244443"/>
    </source>
</evidence>
<dbReference type="RefSeq" id="WP_308356718.1">
    <property type="nucleotide sequence ID" value="NZ_CP129970.2"/>
</dbReference>
<keyword evidence="3" id="KW-1185">Reference proteome</keyword>